<evidence type="ECO:0000313" key="3">
    <source>
        <dbReference type="Proteomes" id="UP001183610"/>
    </source>
</evidence>
<comment type="caution">
    <text evidence="2">The sequence shown here is derived from an EMBL/GenBank/DDBJ whole genome shotgun (WGS) entry which is preliminary data.</text>
</comment>
<evidence type="ECO:0008006" key="4">
    <source>
        <dbReference type="Google" id="ProtNLM"/>
    </source>
</evidence>
<proteinExistence type="predicted"/>
<evidence type="ECO:0000256" key="1">
    <source>
        <dbReference type="SAM" id="Phobius"/>
    </source>
</evidence>
<feature type="transmembrane region" description="Helical" evidence="1">
    <location>
        <begin position="111"/>
        <end position="132"/>
    </location>
</feature>
<feature type="transmembrane region" description="Helical" evidence="1">
    <location>
        <begin position="139"/>
        <end position="161"/>
    </location>
</feature>
<protein>
    <recommendedName>
        <fullName evidence="4">Phosphatase PAP2 family protein</fullName>
    </recommendedName>
</protein>
<evidence type="ECO:0000313" key="2">
    <source>
        <dbReference type="EMBL" id="MDT0407793.1"/>
    </source>
</evidence>
<feature type="transmembrane region" description="Helical" evidence="1">
    <location>
        <begin position="86"/>
        <end position="105"/>
    </location>
</feature>
<keyword evidence="1" id="KW-0472">Membrane</keyword>
<accession>A0ABU2QUX3</accession>
<feature type="transmembrane region" description="Helical" evidence="1">
    <location>
        <begin position="46"/>
        <end position="66"/>
    </location>
</feature>
<dbReference type="EMBL" id="JAVRET010000002">
    <property type="protein sequence ID" value="MDT0407793.1"/>
    <property type="molecule type" value="Genomic_DNA"/>
</dbReference>
<dbReference type="Proteomes" id="UP001183610">
    <property type="component" value="Unassembled WGS sequence"/>
</dbReference>
<dbReference type="RefSeq" id="WP_010262855.1">
    <property type="nucleotide sequence ID" value="NZ_JAVRET010000002.1"/>
</dbReference>
<keyword evidence="1" id="KW-0812">Transmembrane</keyword>
<sequence>MSTTFTTASPERRSARLITEILAPANLVIGILLVIGWHSTTSLSGAGWGLLAGAFCGAFPITFIILGARRGHWTDKHVKVRSQRWIPLLGTLASVLVGIVLLALLDAPQDVIALVLAMIAGLLLTMAVTIFWKVSVHTAVASGVVSVLVVALGPWALLGYLGVATIGWSRVSLHDHTMPQTVAGAALGAVAAVVFVALR</sequence>
<keyword evidence="1" id="KW-1133">Transmembrane helix</keyword>
<keyword evidence="3" id="KW-1185">Reference proteome</keyword>
<feature type="transmembrane region" description="Helical" evidence="1">
    <location>
        <begin position="181"/>
        <end position="198"/>
    </location>
</feature>
<gene>
    <name evidence="2" type="ORF">RM698_01840</name>
</gene>
<name>A0ABU2QUX3_9ACTN</name>
<feature type="transmembrane region" description="Helical" evidence="1">
    <location>
        <begin position="21"/>
        <end position="40"/>
    </location>
</feature>
<reference evidence="3" key="1">
    <citation type="submission" date="2023-07" db="EMBL/GenBank/DDBJ databases">
        <title>30 novel species of actinomycetes from the DSMZ collection.</title>
        <authorList>
            <person name="Nouioui I."/>
        </authorList>
    </citation>
    <scope>NUCLEOTIDE SEQUENCE [LARGE SCALE GENOMIC DNA]</scope>
    <source>
        <strain evidence="3">DSM 41979</strain>
    </source>
</reference>
<organism evidence="2 3">
    <name type="scientific">Streptomyces evansiae</name>
    <dbReference type="NCBI Taxonomy" id="3075535"/>
    <lineage>
        <taxon>Bacteria</taxon>
        <taxon>Bacillati</taxon>
        <taxon>Actinomycetota</taxon>
        <taxon>Actinomycetes</taxon>
        <taxon>Kitasatosporales</taxon>
        <taxon>Streptomycetaceae</taxon>
        <taxon>Streptomyces</taxon>
    </lineage>
</organism>